<dbReference type="GO" id="GO:0005829">
    <property type="term" value="C:cytosol"/>
    <property type="evidence" value="ECO:0007669"/>
    <property type="project" value="TreeGrafter"/>
</dbReference>
<protein>
    <recommendedName>
        <fullName evidence="4">Flagellar hook protein FlgE</fullName>
    </recommendedName>
</protein>
<reference evidence="8 9" key="1">
    <citation type="submission" date="2022-04" db="EMBL/GenBank/DDBJ databases">
        <title>Genome sequence of C. roseum typestrain.</title>
        <authorList>
            <person name="Poehlein A."/>
            <person name="Schoch T."/>
            <person name="Duerre P."/>
            <person name="Daniel R."/>
        </authorList>
    </citation>
    <scope>NUCLEOTIDE SEQUENCE [LARGE SCALE GENOMIC DNA]</scope>
    <source>
        <strain evidence="8 9">DSM 7320</strain>
    </source>
</reference>
<dbReference type="STRING" id="84029.CROST_37030"/>
<dbReference type="InterPro" id="IPR020013">
    <property type="entry name" value="Flagellar_FlgE/F/G"/>
</dbReference>
<dbReference type="InterPro" id="IPR037925">
    <property type="entry name" value="FlgE/F/G-like"/>
</dbReference>
<comment type="similarity">
    <text evidence="2 4">Belongs to the flagella basal body rod proteins family.</text>
</comment>
<evidence type="ECO:0000259" key="7">
    <source>
        <dbReference type="Pfam" id="PF22692"/>
    </source>
</evidence>
<sequence>MLRAMTSGISGLKVNQNKFDIIGSNIANSSTTAYKSQSINFSDAMSETIKGASGATANFGGVNPEQITLGAKVSAIITNTTGGSVNTTGRNLDVAVTGGDGYFMTAAGSEMSDETDCIQVSPQEHSITSSPAGVDISYTRDGSFNLDNQGNLVTADGRKVLGYSMIGRNTLYTDSTDTTKNIYGNVVSLTGDQSATTLDADAENGTAYITNAAKGNNDINTSIAKAVDSSPAAGDTILVNKGTVAFVDSNDTDLRADNRYLHTLKIPATVTKVTATRDAVTGNPVYKTQELKVKGFSIGQDGVITANLDDGSAAAIGQVAMASFTNAGGLEKTGGNYVKPSASSGEPMIRSGAYSTKIPGGFLTSAKGEDNSGGYGNIYNGALEMSNVDLAQQFSDMIVASRAYQANGKIITTSDEILQDLVNLKR</sequence>
<dbReference type="NCBIfam" id="TIGR03506">
    <property type="entry name" value="FlgEFG_subfam"/>
    <property type="match status" value="1"/>
</dbReference>
<feature type="domain" description="Flagellar hook protein FlgE/F/G-like D1" evidence="7">
    <location>
        <begin position="135"/>
        <end position="162"/>
    </location>
</feature>
<dbReference type="InterPro" id="IPR010930">
    <property type="entry name" value="Flg_bb/hook_C_dom"/>
</dbReference>
<dbReference type="Pfam" id="PF22692">
    <property type="entry name" value="LlgE_F_G_D1"/>
    <property type="match status" value="1"/>
</dbReference>
<evidence type="ECO:0000256" key="4">
    <source>
        <dbReference type="RuleBase" id="RU362116"/>
    </source>
</evidence>
<dbReference type="PANTHER" id="PTHR30435:SF1">
    <property type="entry name" value="FLAGELLAR HOOK PROTEIN FLGE"/>
    <property type="match status" value="1"/>
</dbReference>
<dbReference type="GO" id="GO:0071978">
    <property type="term" value="P:bacterial-type flagellum-dependent swarming motility"/>
    <property type="evidence" value="ECO:0007669"/>
    <property type="project" value="TreeGrafter"/>
</dbReference>
<evidence type="ECO:0000259" key="5">
    <source>
        <dbReference type="Pfam" id="PF00460"/>
    </source>
</evidence>
<dbReference type="PANTHER" id="PTHR30435">
    <property type="entry name" value="FLAGELLAR PROTEIN"/>
    <property type="match status" value="1"/>
</dbReference>
<evidence type="ECO:0000313" key="8">
    <source>
        <dbReference type="EMBL" id="URZ11374.1"/>
    </source>
</evidence>
<keyword evidence="8" id="KW-0966">Cell projection</keyword>
<comment type="subcellular location">
    <subcellularLocation>
        <location evidence="1 4">Bacterial flagellum basal body</location>
    </subcellularLocation>
</comment>
<accession>A0A1S8MDE8</accession>
<proteinExistence type="inferred from homology"/>
<dbReference type="AlphaFoldDB" id="A0A1S8MDE8"/>
<dbReference type="GO" id="GO:0009424">
    <property type="term" value="C:bacterial-type flagellum hook"/>
    <property type="evidence" value="ECO:0007669"/>
    <property type="project" value="TreeGrafter"/>
</dbReference>
<dbReference type="SUPFAM" id="SSF117143">
    <property type="entry name" value="Flagellar hook protein flgE"/>
    <property type="match status" value="1"/>
</dbReference>
<comment type="function">
    <text evidence="4">A flexible structure which links the flagellar filament to the drive apparatus in the basal body.</text>
</comment>
<dbReference type="EMBL" id="CP096983">
    <property type="protein sequence ID" value="URZ11374.1"/>
    <property type="molecule type" value="Genomic_DNA"/>
</dbReference>
<keyword evidence="8" id="KW-0969">Cilium</keyword>
<keyword evidence="8" id="KW-0282">Flagellum</keyword>
<dbReference type="PROSITE" id="PS00588">
    <property type="entry name" value="FLAGELLA_BB_ROD"/>
    <property type="match status" value="1"/>
</dbReference>
<gene>
    <name evidence="8" type="primary">flgE</name>
    <name evidence="8" type="ORF">CROST_020910</name>
</gene>
<evidence type="ECO:0000256" key="3">
    <source>
        <dbReference type="ARBA" id="ARBA00023143"/>
    </source>
</evidence>
<dbReference type="Proteomes" id="UP000190951">
    <property type="component" value="Chromosome"/>
</dbReference>
<evidence type="ECO:0000259" key="6">
    <source>
        <dbReference type="Pfam" id="PF06429"/>
    </source>
</evidence>
<dbReference type="InterPro" id="IPR053967">
    <property type="entry name" value="LlgE_F_G-like_D1"/>
</dbReference>
<dbReference type="Pfam" id="PF00460">
    <property type="entry name" value="Flg_bb_rod"/>
    <property type="match status" value="1"/>
</dbReference>
<dbReference type="Pfam" id="PF06429">
    <property type="entry name" value="Flg_bbr_C"/>
    <property type="match status" value="1"/>
</dbReference>
<name>A0A1S8MDE8_9CLOT</name>
<dbReference type="InterPro" id="IPR019776">
    <property type="entry name" value="Flagellar_basal_body_rod_CS"/>
</dbReference>
<dbReference type="GO" id="GO:0009425">
    <property type="term" value="C:bacterial-type flagellum basal body"/>
    <property type="evidence" value="ECO:0007669"/>
    <property type="project" value="UniProtKB-SubCell"/>
</dbReference>
<keyword evidence="3 4" id="KW-0975">Bacterial flagellum</keyword>
<feature type="domain" description="Flagellar basal-body/hook protein C-terminal" evidence="6">
    <location>
        <begin position="380"/>
        <end position="424"/>
    </location>
</feature>
<dbReference type="RefSeq" id="WP_077832698.1">
    <property type="nucleotide sequence ID" value="NZ_CP096983.1"/>
</dbReference>
<evidence type="ECO:0000313" key="9">
    <source>
        <dbReference type="Proteomes" id="UP000190951"/>
    </source>
</evidence>
<evidence type="ECO:0000256" key="1">
    <source>
        <dbReference type="ARBA" id="ARBA00004117"/>
    </source>
</evidence>
<dbReference type="KEGG" id="crw:CROST_020910"/>
<dbReference type="InterPro" id="IPR001444">
    <property type="entry name" value="Flag_bb_rod_N"/>
</dbReference>
<organism evidence="8 9">
    <name type="scientific">Clostridium felsineum</name>
    <dbReference type="NCBI Taxonomy" id="36839"/>
    <lineage>
        <taxon>Bacteria</taxon>
        <taxon>Bacillati</taxon>
        <taxon>Bacillota</taxon>
        <taxon>Clostridia</taxon>
        <taxon>Eubacteriales</taxon>
        <taxon>Clostridiaceae</taxon>
        <taxon>Clostridium</taxon>
    </lineage>
</organism>
<evidence type="ECO:0000256" key="2">
    <source>
        <dbReference type="ARBA" id="ARBA00009677"/>
    </source>
</evidence>
<feature type="domain" description="Flagellar basal body rod protein N-terminal" evidence="5">
    <location>
        <begin position="7"/>
        <end position="35"/>
    </location>
</feature>
<keyword evidence="9" id="KW-1185">Reference proteome</keyword>